<proteinExistence type="predicted"/>
<reference evidence="2 3" key="1">
    <citation type="submission" date="2021-08" db="EMBL/GenBank/DDBJ databases">
        <title>Draft Genome Sequence of Phanerochaete sordida strain YK-624.</title>
        <authorList>
            <person name="Mori T."/>
            <person name="Dohra H."/>
            <person name="Suzuki T."/>
            <person name="Kawagishi H."/>
            <person name="Hirai H."/>
        </authorList>
    </citation>
    <scope>NUCLEOTIDE SEQUENCE [LARGE SCALE GENOMIC DNA]</scope>
    <source>
        <strain evidence="2 3">YK-624</strain>
    </source>
</reference>
<dbReference type="AlphaFoldDB" id="A0A9P3GPQ8"/>
<evidence type="ECO:0000313" key="2">
    <source>
        <dbReference type="EMBL" id="GJE98828.1"/>
    </source>
</evidence>
<dbReference type="Proteomes" id="UP000703269">
    <property type="component" value="Unassembled WGS sequence"/>
</dbReference>
<dbReference type="EMBL" id="BPQB01000095">
    <property type="protein sequence ID" value="GJE98828.1"/>
    <property type="molecule type" value="Genomic_DNA"/>
</dbReference>
<name>A0A9P3GPQ8_9APHY</name>
<feature type="region of interest" description="Disordered" evidence="1">
    <location>
        <begin position="1"/>
        <end position="22"/>
    </location>
</feature>
<comment type="caution">
    <text evidence="2">The sequence shown here is derived from an EMBL/GenBank/DDBJ whole genome shotgun (WGS) entry which is preliminary data.</text>
</comment>
<accession>A0A9P3GPQ8</accession>
<feature type="region of interest" description="Disordered" evidence="1">
    <location>
        <begin position="39"/>
        <end position="67"/>
    </location>
</feature>
<evidence type="ECO:0000256" key="1">
    <source>
        <dbReference type="SAM" id="MobiDB-lite"/>
    </source>
</evidence>
<feature type="compositionally biased region" description="Low complexity" evidence="1">
    <location>
        <begin position="9"/>
        <end position="22"/>
    </location>
</feature>
<protein>
    <submittedName>
        <fullName evidence="2">Uncharacterized protein</fullName>
    </submittedName>
</protein>
<sequence>MVANGWRGTLSRSSTRTSASSLTARTSAVRRWLASLPRRLSAKSRTRSDPTQHTAPTPDPTSEESHDSLVARLAHEYGVPPAEAAVYALLRADQRAQMWAAEVRTRLYYAQCQSDDCPPADACADAKDGAWSDASSIAESAGPATPGGCEDWTVRVADADEVGAWGRVYALRWGFVEG</sequence>
<gene>
    <name evidence="2" type="ORF">PsYK624_150650</name>
</gene>
<keyword evidence="3" id="KW-1185">Reference proteome</keyword>
<evidence type="ECO:0000313" key="3">
    <source>
        <dbReference type="Proteomes" id="UP000703269"/>
    </source>
</evidence>
<organism evidence="2 3">
    <name type="scientific">Phanerochaete sordida</name>
    <dbReference type="NCBI Taxonomy" id="48140"/>
    <lineage>
        <taxon>Eukaryota</taxon>
        <taxon>Fungi</taxon>
        <taxon>Dikarya</taxon>
        <taxon>Basidiomycota</taxon>
        <taxon>Agaricomycotina</taxon>
        <taxon>Agaricomycetes</taxon>
        <taxon>Polyporales</taxon>
        <taxon>Phanerochaetaceae</taxon>
        <taxon>Phanerochaete</taxon>
    </lineage>
</organism>